<feature type="region of interest" description="Disordered" evidence="10">
    <location>
        <begin position="302"/>
        <end position="335"/>
    </location>
</feature>
<dbReference type="PANTHER" id="PTHR12170">
    <property type="entry name" value="MACROPHAGE ERYTHROBLAST ATTACHER-RELATED"/>
    <property type="match status" value="1"/>
</dbReference>
<dbReference type="GO" id="GO:0008270">
    <property type="term" value="F:zinc ion binding"/>
    <property type="evidence" value="ECO:0007669"/>
    <property type="project" value="UniProtKB-KW"/>
</dbReference>
<evidence type="ECO:0000256" key="6">
    <source>
        <dbReference type="ARBA" id="ARBA00061136"/>
    </source>
</evidence>
<dbReference type="PANTHER" id="PTHR12170:SF3">
    <property type="entry name" value="GH10162P"/>
    <property type="match status" value="1"/>
</dbReference>
<evidence type="ECO:0000313" key="13">
    <source>
        <dbReference type="Proteomes" id="UP001176521"/>
    </source>
</evidence>
<feature type="domain" description="RING-Gid-type" evidence="11">
    <location>
        <begin position="496"/>
        <end position="538"/>
    </location>
</feature>
<dbReference type="Pfam" id="PF13445">
    <property type="entry name" value="zf-RING_UBOX"/>
    <property type="match status" value="1"/>
</dbReference>
<feature type="zinc finger region" description="RING-Gid-type" evidence="9">
    <location>
        <begin position="496"/>
        <end position="538"/>
    </location>
</feature>
<dbReference type="PROSITE" id="PS51867">
    <property type="entry name" value="ZF_RING_GID"/>
    <property type="match status" value="1"/>
</dbReference>
<reference evidence="12" key="1">
    <citation type="journal article" date="2023" name="PhytoFront">
        <title>Draft Genome Resources of Seven Strains of Tilletia horrida, Causal Agent of Kernel Smut of Rice.</title>
        <authorList>
            <person name="Khanal S."/>
            <person name="Antony Babu S."/>
            <person name="Zhou X.G."/>
        </authorList>
    </citation>
    <scope>NUCLEOTIDE SEQUENCE</scope>
    <source>
        <strain evidence="12">TX3</strain>
    </source>
</reference>
<evidence type="ECO:0000256" key="8">
    <source>
        <dbReference type="ARBA" id="ARBA00080744"/>
    </source>
</evidence>
<evidence type="ECO:0000259" key="11">
    <source>
        <dbReference type="PROSITE" id="PS51867"/>
    </source>
</evidence>
<dbReference type="SMART" id="SM00184">
    <property type="entry name" value="RING"/>
    <property type="match status" value="1"/>
</dbReference>
<dbReference type="SUPFAM" id="SSF57850">
    <property type="entry name" value="RING/U-box"/>
    <property type="match status" value="1"/>
</dbReference>
<dbReference type="EMBL" id="JAPDMQ010000200">
    <property type="protein sequence ID" value="KAK0530930.1"/>
    <property type="molecule type" value="Genomic_DNA"/>
</dbReference>
<dbReference type="GO" id="GO:0043161">
    <property type="term" value="P:proteasome-mediated ubiquitin-dependent protein catabolic process"/>
    <property type="evidence" value="ECO:0007669"/>
    <property type="project" value="InterPro"/>
</dbReference>
<keyword evidence="13" id="KW-1185">Reference proteome</keyword>
<evidence type="ECO:0000256" key="5">
    <source>
        <dbReference type="ARBA" id="ARBA00022833"/>
    </source>
</evidence>
<gene>
    <name evidence="12" type="ORF">OC842_003765</name>
</gene>
<dbReference type="GO" id="GO:0061630">
    <property type="term" value="F:ubiquitin protein ligase activity"/>
    <property type="evidence" value="ECO:0007669"/>
    <property type="project" value="InterPro"/>
</dbReference>
<dbReference type="InterPro" id="IPR044063">
    <property type="entry name" value="ZF_RING_GID"/>
</dbReference>
<dbReference type="AlphaFoldDB" id="A0AAN6JK54"/>
<comment type="subcellular location">
    <subcellularLocation>
        <location evidence="1">Cytoplasm</location>
    </subcellularLocation>
</comment>
<dbReference type="SMART" id="SM00667">
    <property type="entry name" value="LisH"/>
    <property type="match status" value="1"/>
</dbReference>
<name>A0AAN6JK54_9BASI</name>
<evidence type="ECO:0000256" key="10">
    <source>
        <dbReference type="SAM" id="MobiDB-lite"/>
    </source>
</evidence>
<dbReference type="InterPro" id="IPR045098">
    <property type="entry name" value="Fyv10_fam"/>
</dbReference>
<proteinExistence type="inferred from homology"/>
<dbReference type="Proteomes" id="UP001176521">
    <property type="component" value="Unassembled WGS sequence"/>
</dbReference>
<accession>A0AAN6JK54</accession>
<dbReference type="PROSITE" id="PS50896">
    <property type="entry name" value="LISH"/>
    <property type="match status" value="1"/>
</dbReference>
<evidence type="ECO:0000256" key="9">
    <source>
        <dbReference type="PROSITE-ProRule" id="PRU01215"/>
    </source>
</evidence>
<evidence type="ECO:0000256" key="2">
    <source>
        <dbReference type="ARBA" id="ARBA00022490"/>
    </source>
</evidence>
<evidence type="ECO:0000256" key="3">
    <source>
        <dbReference type="ARBA" id="ARBA00022723"/>
    </source>
</evidence>
<sequence>MEAVQKELERTTKKAIPLVSSSSKASLTTVNDCLDQLINKLEAAKQRLAPSSSSSSSGAGAGAGSITSALPPPPVAPLCQDLAASIEATAKTIADKQRDYEGQLHKLGRALDRKFPTPISTAAVANPGLFASRNSQYALQHVILDHLLRTGAWDTAKLFAQETGVKLSAERAEVFERLHSTLAAIQRGDLSSAIEWAGSQREFLEARGSSLEFALHRSQFLRIAVTGCRPIVPGGDENDDEHALAAAAAAAAASSASAAAAAAALGTSRLEADGDTPMASGEDIEDEEAAAAAVGGNPISHAASSTAAAEAATSPPPPSLPGFILSAPNPATSPPTELTNKKLAFAYARKHFAPFLHSQILEVQRLYCLLMFLPEFPVAPPQHTSPRTPTPSPYAPPLFHFYHRFPLLYHPLLDPNLVHAPALLPLFRLDYCARMGVAREPPLKIAVEIGAGGALSRIMKVRQVMKLKGNEWSQGDELPVEIPLPNHLRFHSIFACPVSKEQGTDANPPMMMACGHVICLDSLERLSKGSGRVKCPYCPIESSVSQAIRVYF</sequence>
<evidence type="ECO:0000256" key="7">
    <source>
        <dbReference type="ARBA" id="ARBA00075398"/>
    </source>
</evidence>
<evidence type="ECO:0000256" key="4">
    <source>
        <dbReference type="ARBA" id="ARBA00022771"/>
    </source>
</evidence>
<dbReference type="GO" id="GO:0005634">
    <property type="term" value="C:nucleus"/>
    <property type="evidence" value="ECO:0007669"/>
    <property type="project" value="TreeGrafter"/>
</dbReference>
<comment type="caution">
    <text evidence="12">The sequence shown here is derived from an EMBL/GenBank/DDBJ whole genome shotgun (WGS) entry which is preliminary data.</text>
</comment>
<keyword evidence="4 9" id="KW-0863">Zinc-finger</keyword>
<dbReference type="InterPro" id="IPR024964">
    <property type="entry name" value="CTLH/CRA"/>
</dbReference>
<dbReference type="CDD" id="cd16652">
    <property type="entry name" value="dRING_Rmd5p-like"/>
    <property type="match status" value="1"/>
</dbReference>
<protein>
    <recommendedName>
        <fullName evidence="8">GID complex catalytic subunit 2</fullName>
    </recommendedName>
    <alternativeName>
        <fullName evidence="7">Glucose-induced degradation protein 2</fullName>
    </alternativeName>
</protein>
<keyword evidence="5" id="KW-0862">Zinc</keyword>
<dbReference type="InterPro" id="IPR006594">
    <property type="entry name" value="LisH"/>
</dbReference>
<feature type="region of interest" description="Disordered" evidence="10">
    <location>
        <begin position="46"/>
        <end position="67"/>
    </location>
</feature>
<dbReference type="GO" id="GO:0034657">
    <property type="term" value="C:GID complex"/>
    <property type="evidence" value="ECO:0007669"/>
    <property type="project" value="TreeGrafter"/>
</dbReference>
<keyword evidence="2" id="KW-0963">Cytoplasm</keyword>
<dbReference type="InterPro" id="IPR037683">
    <property type="entry name" value="Rmd5_dRing"/>
</dbReference>
<evidence type="ECO:0000313" key="12">
    <source>
        <dbReference type="EMBL" id="KAK0530930.1"/>
    </source>
</evidence>
<dbReference type="Pfam" id="PF10607">
    <property type="entry name" value="CTLH"/>
    <property type="match status" value="1"/>
</dbReference>
<dbReference type="FunFam" id="3.30.40.10:FF:000143">
    <property type="entry name" value="Regulator of gluconeogenesis Rmd5"/>
    <property type="match status" value="1"/>
</dbReference>
<evidence type="ECO:0000256" key="1">
    <source>
        <dbReference type="ARBA" id="ARBA00004496"/>
    </source>
</evidence>
<feature type="compositionally biased region" description="Low complexity" evidence="10">
    <location>
        <begin position="302"/>
        <end position="313"/>
    </location>
</feature>
<dbReference type="Gene3D" id="3.30.40.10">
    <property type="entry name" value="Zinc/RING finger domain, C3HC4 (zinc finger)"/>
    <property type="match status" value="1"/>
</dbReference>
<dbReference type="InterPro" id="IPR027370">
    <property type="entry name" value="Znf-RING_euk"/>
</dbReference>
<organism evidence="12 13">
    <name type="scientific">Tilletia horrida</name>
    <dbReference type="NCBI Taxonomy" id="155126"/>
    <lineage>
        <taxon>Eukaryota</taxon>
        <taxon>Fungi</taxon>
        <taxon>Dikarya</taxon>
        <taxon>Basidiomycota</taxon>
        <taxon>Ustilaginomycotina</taxon>
        <taxon>Exobasidiomycetes</taxon>
        <taxon>Tilletiales</taxon>
        <taxon>Tilletiaceae</taxon>
        <taxon>Tilletia</taxon>
    </lineage>
</organism>
<dbReference type="InterPro" id="IPR013083">
    <property type="entry name" value="Znf_RING/FYVE/PHD"/>
</dbReference>
<dbReference type="GO" id="GO:0005737">
    <property type="term" value="C:cytoplasm"/>
    <property type="evidence" value="ECO:0007669"/>
    <property type="project" value="UniProtKB-SubCell"/>
</dbReference>
<keyword evidence="3" id="KW-0479">Metal-binding</keyword>
<dbReference type="InterPro" id="IPR001841">
    <property type="entry name" value="Znf_RING"/>
</dbReference>
<comment type="similarity">
    <text evidence="6">Belongs to the RMD5/GID2 family.</text>
</comment>